<proteinExistence type="predicted"/>
<dbReference type="WBParaSite" id="sdigi.contig81.g3862.t1">
    <property type="protein sequence ID" value="sdigi.contig81.g3862.t1"/>
    <property type="gene ID" value="sdigi.contig81.g3862"/>
</dbReference>
<name>A0A915Q2X0_9BILA</name>
<reference evidence="4" key="1">
    <citation type="submission" date="2022-11" db="UniProtKB">
        <authorList>
            <consortium name="WormBaseParasite"/>
        </authorList>
    </citation>
    <scope>IDENTIFICATION</scope>
</reference>
<feature type="domain" description="Domain of unknown function DB" evidence="2">
    <location>
        <begin position="55"/>
        <end position="150"/>
    </location>
</feature>
<dbReference type="InterPro" id="IPR002602">
    <property type="entry name" value="DB"/>
</dbReference>
<keyword evidence="3" id="KW-1185">Reference proteome</keyword>
<sequence length="157" mass="17085">MERFFEILVLSSFAALIQGDETGYSRQLMLGKTLMGGSSPTLMQHSPADEIFRACCSAERISGYCTDELCSISKIALMTADKFVSTGMQCGKELRKIFGCAVEGKDQTGCCAAKQVPADCYDYCSGEAKLDLRNPKFTCLVYSAPILECLKANLSPE</sequence>
<dbReference type="AlphaFoldDB" id="A0A915Q2X0"/>
<feature type="signal peptide" evidence="1">
    <location>
        <begin position="1"/>
        <end position="19"/>
    </location>
</feature>
<evidence type="ECO:0000313" key="3">
    <source>
        <dbReference type="Proteomes" id="UP000887581"/>
    </source>
</evidence>
<accession>A0A915Q2X0</accession>
<feature type="chain" id="PRO_5036966108" description="Domain of unknown function DB domain-containing protein" evidence="1">
    <location>
        <begin position="20"/>
        <end position="157"/>
    </location>
</feature>
<evidence type="ECO:0000313" key="4">
    <source>
        <dbReference type="WBParaSite" id="sdigi.contig81.g3862.t1"/>
    </source>
</evidence>
<dbReference type="Pfam" id="PF01682">
    <property type="entry name" value="DB"/>
    <property type="match status" value="1"/>
</dbReference>
<evidence type="ECO:0000256" key="1">
    <source>
        <dbReference type="SAM" id="SignalP"/>
    </source>
</evidence>
<evidence type="ECO:0000259" key="2">
    <source>
        <dbReference type="Pfam" id="PF01682"/>
    </source>
</evidence>
<organism evidence="3 4">
    <name type="scientific">Setaria digitata</name>
    <dbReference type="NCBI Taxonomy" id="48799"/>
    <lineage>
        <taxon>Eukaryota</taxon>
        <taxon>Metazoa</taxon>
        <taxon>Ecdysozoa</taxon>
        <taxon>Nematoda</taxon>
        <taxon>Chromadorea</taxon>
        <taxon>Rhabditida</taxon>
        <taxon>Spirurina</taxon>
        <taxon>Spiruromorpha</taxon>
        <taxon>Filarioidea</taxon>
        <taxon>Setariidae</taxon>
        <taxon>Setaria</taxon>
    </lineage>
</organism>
<dbReference type="Proteomes" id="UP000887581">
    <property type="component" value="Unplaced"/>
</dbReference>
<protein>
    <recommendedName>
        <fullName evidence="2">Domain of unknown function DB domain-containing protein</fullName>
    </recommendedName>
</protein>
<keyword evidence="1" id="KW-0732">Signal</keyword>